<evidence type="ECO:0000256" key="5">
    <source>
        <dbReference type="ARBA" id="ARBA00023018"/>
    </source>
</evidence>
<keyword evidence="6" id="KW-0966">Cell projection</keyword>
<feature type="compositionally biased region" description="Basic and acidic residues" evidence="9">
    <location>
        <begin position="1747"/>
        <end position="1768"/>
    </location>
</feature>
<feature type="compositionally biased region" description="Basic and acidic residues" evidence="9">
    <location>
        <begin position="1479"/>
        <end position="1500"/>
    </location>
</feature>
<feature type="compositionally biased region" description="Basic and acidic residues" evidence="9">
    <location>
        <begin position="3166"/>
        <end position="3178"/>
    </location>
</feature>
<feature type="domain" description="Zinc finger piccolo-type" evidence="10">
    <location>
        <begin position="2340"/>
        <end position="2398"/>
    </location>
</feature>
<feature type="compositionally biased region" description="Low complexity" evidence="9">
    <location>
        <begin position="1711"/>
        <end position="1726"/>
    </location>
</feature>
<feature type="region of interest" description="Disordered" evidence="9">
    <location>
        <begin position="804"/>
        <end position="996"/>
    </location>
</feature>
<feature type="compositionally biased region" description="Basic and acidic residues" evidence="9">
    <location>
        <begin position="2285"/>
        <end position="2306"/>
    </location>
</feature>
<evidence type="ECO:0000256" key="1">
    <source>
        <dbReference type="ARBA" id="ARBA00022723"/>
    </source>
</evidence>
<feature type="compositionally biased region" description="Basic and acidic residues" evidence="9">
    <location>
        <begin position="209"/>
        <end position="226"/>
    </location>
</feature>
<feature type="compositionally biased region" description="Pro residues" evidence="9">
    <location>
        <begin position="1465"/>
        <end position="1478"/>
    </location>
</feature>
<feature type="compositionally biased region" description="Polar residues" evidence="9">
    <location>
        <begin position="1121"/>
        <end position="1137"/>
    </location>
</feature>
<evidence type="ECO:0000256" key="9">
    <source>
        <dbReference type="SAM" id="MobiDB-lite"/>
    </source>
</evidence>
<evidence type="ECO:0000256" key="4">
    <source>
        <dbReference type="ARBA" id="ARBA00022833"/>
    </source>
</evidence>
<feature type="region of interest" description="Disordered" evidence="9">
    <location>
        <begin position="501"/>
        <end position="521"/>
    </location>
</feature>
<feature type="compositionally biased region" description="Pro residues" evidence="9">
    <location>
        <begin position="2271"/>
        <end position="2284"/>
    </location>
</feature>
<evidence type="ECO:0000313" key="12">
    <source>
        <dbReference type="Proteomes" id="UP001497482"/>
    </source>
</evidence>
<feature type="compositionally biased region" description="Pro residues" evidence="9">
    <location>
        <begin position="2002"/>
        <end position="2015"/>
    </location>
</feature>
<evidence type="ECO:0000256" key="3">
    <source>
        <dbReference type="ARBA" id="ARBA00022771"/>
    </source>
</evidence>
<feature type="region of interest" description="Disordered" evidence="9">
    <location>
        <begin position="1865"/>
        <end position="1982"/>
    </location>
</feature>
<feature type="compositionally biased region" description="Basic and acidic residues" evidence="9">
    <location>
        <begin position="2151"/>
        <end position="2164"/>
    </location>
</feature>
<dbReference type="SUPFAM" id="SSF57903">
    <property type="entry name" value="FYVE/PHD zinc finger"/>
    <property type="match status" value="12"/>
</dbReference>
<feature type="compositionally biased region" description="Polar residues" evidence="9">
    <location>
        <begin position="2734"/>
        <end position="2750"/>
    </location>
</feature>
<feature type="domain" description="Zinc finger piccolo-type" evidence="10">
    <location>
        <begin position="2071"/>
        <end position="2129"/>
    </location>
</feature>
<feature type="compositionally biased region" description="Basic and acidic residues" evidence="9">
    <location>
        <begin position="3534"/>
        <end position="3551"/>
    </location>
</feature>
<feature type="compositionally biased region" description="Basic and acidic residues" evidence="9">
    <location>
        <begin position="830"/>
        <end position="844"/>
    </location>
</feature>
<dbReference type="InterPro" id="IPR011011">
    <property type="entry name" value="Znf_FYVE_PHD"/>
</dbReference>
<comment type="subcellular location">
    <subcellularLocation>
        <location evidence="7">Presynaptic active zone</location>
    </subcellularLocation>
</comment>
<feature type="region of interest" description="Disordered" evidence="9">
    <location>
        <begin position="1059"/>
        <end position="1176"/>
    </location>
</feature>
<feature type="compositionally biased region" description="Low complexity" evidence="9">
    <location>
        <begin position="66"/>
        <end position="83"/>
    </location>
</feature>
<feature type="region of interest" description="Disordered" evidence="9">
    <location>
        <begin position="609"/>
        <end position="677"/>
    </location>
</feature>
<feature type="compositionally biased region" description="Low complexity" evidence="9">
    <location>
        <begin position="153"/>
        <end position="169"/>
    </location>
</feature>
<evidence type="ECO:0000256" key="7">
    <source>
        <dbReference type="ARBA" id="ARBA00034101"/>
    </source>
</evidence>
<sequence length="4128" mass="436200">MLLLQVEKVPPDELEGAAHDREWVCLLKPDLDAEPEESPGSSSSTGSSSTGAVNALSTAPAPPQPSAGQPAPSSCSGSDSPVDSSEEEDEDSEEEDSGEDSEEDPAMFSSKFLSGANPLSAMSSAVNKIGLFGDDGEGDKTQKPPQASGQGKGPPTQQQQRSQNPGQPQNGRSNGGPQAVKGPQGAAKPGNQPSQQVKGGTVEQSLKSGQRESPEQGLAKQKEAAKSDIGARPGVQQGQTKAAGQPKPGQQGALNAVGQTQGSAKPSPQQGSPNVGRQQQGTTKILQQGPPKPGQQGGSPVQGSPNAGRQQQGVAKPGQQGSPKPGQPPKSGVPPKSSGVKSRICSVCNTTELNMHTKDPPNFKTCTQCKTEVCSLCGFSPPDSNGKEWLCLTCQIHRAQDPAPSGQQMTKPPPSSNQKSPTPMKKDIAQSKPQPAAGPTKTDPTKGPKTTSEKPDANQQSGGLFGFGASKTDAAKSNESVTGKMFGFGSSFLSSASTLISSDETKTTPPISPKVQPASQAKKVEHERKQGQAKVENVDKASAILLKDVPLACPLCHTGLNSSSGKPNYNACMDCKGIVCNQCGFDPTPNVKEGKVWLCLNCQVKRAAGGTQPEAKKTMATPPTQQKTSTPASPQRKPPLAKDTNKEPGQPPGPTPTPSTQPKQGDQKSDSVSGKMFGFGSSIFSSASTLITQAVQDESKTTPPVSPKVSKESKASPIPAKKHEPERKAEEGKGQPKEQPKPQLGKQLCPLCKLQLNVGAKEPPNYSTCTQCKSIVCNQCGFNPRPNVTEEKEWLCLNCQMHKASGASDQQQQPMQNKKPSPAPGPAGAVKKEPSPQVQRKDLSKPTPGSPAPPGSPQRKPQAKPDKEPLKPVQRSPTPPKSIEASKSTDFKPSASQSIPGSTKAPPESTKPSESIGGKMFGFGSSIFSSASSMITTPPLSPKMPTAKTTKSPQIPRKDEEKKPGQVNQPNASSLPQAKVEKAPSQPGKQTAPAVPSKCPLCKIQLNVGSKDPPNYSTCTQCKETVCNQCGFSPVPNVTEVKEWLCLNCQVKRAASALEPQAPKLLKSPSRAPAAGEKTVTPAPGKKEAPPPAQKKPSEPQPQDKVNGAAEKKKVLDQKAPQPNAQKAPEQGTQSPRRQSKEQESGGLFGFGGPKAQPESAKPAESVGGKMFGFGSSIFSSASTLITSAVQDQPKTTPPVSPKLSPKPSPAKEAKSPAAQKPEENKKEEAKIPPAEQTKVDKGPPQPTKTAAPTQGPAVKPGQSTCPLCKVHLNINSRDPPNYSNCTECKSTVCNQCGFNPSPNELTGQVKEWLCLNCQVKRAAAAPGLQAPKLLKSPSRAPTAGEKTVTPAPEKKKTPPTAQKNLAEPQKQDKVSGAAEKKEVLDQKAPQPNAQKAPEQGTQSPRRQSKEQESGGLFGFGGPKAQPESAKPAESVGGKMFGFGSSIFSSASTLITSAVQDQPKTTPPVSPKLSPKPYPAKEAKSPAAPKPEENKKEEAKTVPPEQTKAAKGLPQPTKTTAPTQGSAVKPGQSTCPLCKVHLNISSKDPPNYSNCTECKSTVCNQCGFNPSPNELTGQVKEWLCLNCQVKRAAAALEPQAPKLPKSPSRASAAGAKTVTPAPEKKEAPPPAQKKPSEPQPQDKVRGAAEKKEVLDQKAPQPNAQKAPEQGTQSPRRQSKEQESGGLFGFGGPKAQPESAKPAESVGGKMFGFGSSIFSSASTLITSVQDQPKTTPPASPKLSPKPSPAKEDKSPAAQKPEENKKEEAKIPPAEQTKVDKGPPQPTKTAAPTQGPAVKPGQSTCPLCKVHLNINSRDPPNYSNCTECKSTVCNQCGFNPSPNELTGQVKEWLCLNCQVKRAAAAPGLQAPKLLKSPSRAPAAGEKTVTPAPEKKEAPPPAQKKPSEPQPQDKVSGAAEKKEVLGQKAPQPNAQKAPEQGTQSPRRQSKEQESGGLFGFGGPKAQPESAKPAESVGGKMFGFGSSIFSSASTLITSAVQDQPKTTPPVSPKLSPKPSPAKEAKSPAAQKPEENKKEEAKTAPPEQTNVDKGPPQPTKTTAPTQGSAVKPGQSTCPLCKVHLNISSKDPPNYSNCTECKSTVCNQCCFNPSPNELTGQVKEWLCLNCQVKRAAAAPELQAPKLLKSPSGASAAGEKRVTPAPEKKEAPLPAQKKPSELQPQDKVNEAAEKKEVLDQKAQQQNAQKAPEQGTQSPRRQSKEQESGGLFGFGGPKAQPESAKPAESVGGKMFGFGSSIFSSASTSITSAVQESPKTTPPASPKLSPKPSPAKEAKSPAAQKPEENKKEEAKTAPPEQTKVDKGLPQPTKAAAPTQGPAVKPGQSTCPLCKVHLNISSKDPPNYSNCTECKSTVCNQCGFNPSPNELTGQVKEWLCLNCQVKRAAAAPEPQALKLLKSPSGASAAGEKTGTPATEKQEFPTPAQKKPSEPQPQDKVNGAAEKKEVLDQKAPQPNAQKAPEQGTQSPRRQSKEQESGGLFGFGGPKAQPESAKPAESVGGKMFGFGSSIFSSASTLITSAVQDQPKTTPPVSPKLSPKPSPAKEAKSLAAQKPGENKKEEAKTAPPEQTKVDKGLPQPTKTATPTQGPAVNPGQSTCPLCKVHLNINSRDPPNYSNCTECKSTVCNQCGFNPSPNELTGQVKAWLCLNCQVKRAASAPELQAPKLLKSPSGASAAGAKTGSPAPEIKKAPQSAQKKPSEPQPQDKVSGAAEKKEVLDQKAPQPNSQKAPEQGTQSPRRQSKEQESGGLFGFGGPKAQPESAKPAESVGGKMFGFGSSIFSSASTLITSAVQDQPKTTAPVSPKLSPKPYPAKEAKSPAAQKPEENKKEEAKIPPAEQTKADKGLPQPTKAAAPTRGPAVKPGQSTCPLCKVHLNISSKDPPNYSNCTECKSTVCNQCGFNPLPNDVTEEPKTTPPTPRKMSTAQVSPKATPPPSPRTEKKPQEKSLVTERKVTPQPTKTPAGTKVKEWLCLDCQMKRAIGPSEASGLPAMKPLAQSKEQKDKPLSQKENLPEAETKKDFIPSAPPKKEVVSPTPHNKFPLTQFNNEAVPQTPPQKEAVSPTPPKKEAVIATPPKKEAVTPTPPKKEVPDIETSVTGAAPTQKGSLPKPQAVPGTQPAPQTKDIDQKQPPVTTLAQPTHPAKGKVNETPLKPTPKPEVKETTKQDVTKPLVQQPSKPAPAKAAPPSQPPKKEESGGFFGFGGPKTPAKTETAAGKMFGFGSSFLSSASTLITSAVQDEPKTTPPVSPKISPSKPKPEQQAPAKATPPVERKVELTKDKEVKQVSSACPLCKVELNIGSKDLPNYNTCTECKNKVCNLCGFNPTPHTAAKEWLCLSCQTQRALSGQLGDPGKMSQPAHPGVKEETQAAPPVKKVEPPTTPAEIKPVPPPVKAKPGIAPKPQTPPMQAKVEKVTPVTKTVPISGKLPDGKPIPPAKPITITPEKATEASKAAAVEDKKEAGKPTGPSTIPPTKATVAPVFTIPKSEVAEVVPVAQKKPSEVVTLAKDTEDVKVEAKLQTAVCKVEPESADEIKSEVTEEGAKAIGIQDAKEPKQEPTKEVEKPPITKQQAKVDSPFTGPSNDKNKPEVPPMSEEIKSAPMVCDTNENAIKQEASLAPKDPAKTERRRLSIQGMEESSESEHTPSPKVQRRRVRVTHVSSSSEDLKTESADSSGEDEEFIREQIMGMHDEDQMSLSDNKKDEDEVPEVVVDNAAPITIPTSVETVSAVKPYPKTVTKTSQEVTDPEFKRAMPVMRQRQSTDEEVESITESLSKGSSSVQASSFTPGSSPTSASSIEEDSDSSPSHRKITDKPHRKGKHRHPSQPLPTIEDSSEEERTREYGSSSEELRQVTVVSDKMSGSDPSGSVDPQAVQRGRKPSPTAIPFTHEPAQLIKTLKSADEAYEEILQKAKAIPGESPPDIEPMYGGMAIEDYLYESLVEESERICGSEELKIYIEPDKKLRSPEEVYEEMMQKKRELIMIEQELQEAQTLLEASAAAEIESCVVSMPFEEPSSPPLADEDVQKKKRPAPPRPTAPPKRTEGAIPSAPTGSANPSSNISSRANFYTVPCLTSFTTNFPCHSRVKFGNIILFIPGTNTTFIRFYSTVHTDSSNISYNPVTT</sequence>
<feature type="compositionally biased region" description="Low complexity" evidence="9">
    <location>
        <begin position="2193"/>
        <end position="2203"/>
    </location>
</feature>
<feature type="compositionally biased region" description="Basic and acidic residues" evidence="9">
    <location>
        <begin position="3076"/>
        <end position="3101"/>
    </location>
</feature>
<feature type="region of interest" description="Disordered" evidence="9">
    <location>
        <begin position="695"/>
        <end position="746"/>
    </location>
</feature>
<feature type="compositionally biased region" description="Polar residues" evidence="9">
    <location>
        <begin position="2465"/>
        <end position="2481"/>
    </location>
</feature>
<feature type="compositionally biased region" description="Polar residues" evidence="9">
    <location>
        <begin position="4056"/>
        <end position="4065"/>
    </location>
</feature>
<feature type="region of interest" description="Disordered" evidence="9">
    <location>
        <begin position="1"/>
        <end position="114"/>
    </location>
</feature>
<feature type="region of interest" description="Disordered" evidence="9">
    <location>
        <begin position="2803"/>
        <end position="2879"/>
    </location>
</feature>
<dbReference type="Pfam" id="PF05715">
    <property type="entry name" value="zf-piccolo"/>
    <property type="match status" value="12"/>
</dbReference>
<feature type="compositionally biased region" description="Low complexity" evidence="9">
    <location>
        <begin position="1785"/>
        <end position="1795"/>
    </location>
</feature>
<feature type="region of interest" description="Disordered" evidence="9">
    <location>
        <begin position="2993"/>
        <end position="3223"/>
    </location>
</feature>
<feature type="compositionally biased region" description="Basic residues" evidence="9">
    <location>
        <begin position="3813"/>
        <end position="3830"/>
    </location>
</feature>
<feature type="compositionally biased region" description="Low complexity" evidence="9">
    <location>
        <begin position="915"/>
        <end position="935"/>
    </location>
</feature>
<feature type="region of interest" description="Disordered" evidence="9">
    <location>
        <begin position="2132"/>
        <end position="2338"/>
    </location>
</feature>
<feature type="compositionally biased region" description="Low complexity" evidence="9">
    <location>
        <begin position="333"/>
        <end position="342"/>
    </location>
</feature>
<dbReference type="GO" id="GO:0008270">
    <property type="term" value="F:zinc ion binding"/>
    <property type="evidence" value="ECO:0007669"/>
    <property type="project" value="UniProtKB-KW"/>
</dbReference>
<keyword evidence="4" id="KW-0862">Zinc</keyword>
<name>A0AAV2KQC0_KNICA</name>
<feature type="compositionally biased region" description="Polar residues" evidence="9">
    <location>
        <begin position="191"/>
        <end position="208"/>
    </location>
</feature>
<feature type="domain" description="Zinc finger piccolo-type" evidence="10">
    <location>
        <begin position="748"/>
        <end position="804"/>
    </location>
</feature>
<feature type="region of interest" description="Disordered" evidence="9">
    <location>
        <begin position="2678"/>
        <end position="2788"/>
    </location>
</feature>
<feature type="domain" description="Zinc finger piccolo-type" evidence="10">
    <location>
        <begin position="3298"/>
        <end position="3354"/>
    </location>
</feature>
<dbReference type="InterPro" id="IPR008899">
    <property type="entry name" value="Znf_piccolo"/>
</dbReference>
<dbReference type="Proteomes" id="UP001497482">
    <property type="component" value="Chromosome 2"/>
</dbReference>
<feature type="compositionally biased region" description="Polar residues" evidence="9">
    <location>
        <begin position="2803"/>
        <end position="2812"/>
    </location>
</feature>
<evidence type="ECO:0000256" key="8">
    <source>
        <dbReference type="SAM" id="Coils"/>
    </source>
</evidence>
<dbReference type="PANTHER" id="PTHR14113:SF13">
    <property type="match status" value="1"/>
</dbReference>
<feature type="region of interest" description="Disordered" evidence="9">
    <location>
        <begin position="1331"/>
        <end position="1445"/>
    </location>
</feature>
<feature type="domain" description="Zinc finger piccolo-type" evidence="10">
    <location>
        <begin position="1802"/>
        <end position="1860"/>
    </location>
</feature>
<feature type="region of interest" description="Disordered" evidence="9">
    <location>
        <begin position="1189"/>
        <end position="1264"/>
    </location>
</feature>
<feature type="compositionally biased region" description="Basic and acidic residues" evidence="9">
    <location>
        <begin position="3558"/>
        <end position="3574"/>
    </location>
</feature>
<feature type="domain" description="Zinc finger piccolo-type" evidence="10">
    <location>
        <begin position="552"/>
        <end position="607"/>
    </location>
</feature>
<feature type="region of interest" description="Disordered" evidence="9">
    <location>
        <begin position="1995"/>
        <end position="2071"/>
    </location>
</feature>
<feature type="domain" description="Zinc finger piccolo-type" evidence="10">
    <location>
        <begin position="998"/>
        <end position="1054"/>
    </location>
</feature>
<feature type="compositionally biased region" description="Pro residues" evidence="9">
    <location>
        <begin position="1733"/>
        <end position="1746"/>
    </location>
</feature>
<feature type="region of interest" description="Disordered" evidence="9">
    <location>
        <begin position="4017"/>
        <end position="4065"/>
    </location>
</feature>
<feature type="region of interest" description="Disordered" evidence="9">
    <location>
        <begin position="2913"/>
        <end position="2979"/>
    </location>
</feature>
<feature type="compositionally biased region" description="Low complexity" evidence="9">
    <location>
        <begin position="38"/>
        <end position="51"/>
    </location>
</feature>
<feature type="compositionally biased region" description="Polar residues" evidence="9">
    <location>
        <begin position="3052"/>
        <end position="3061"/>
    </location>
</feature>
<feature type="domain" description="Zinc finger piccolo-type" evidence="10">
    <location>
        <begin position="2878"/>
        <end position="2919"/>
    </location>
</feature>
<feature type="compositionally biased region" description="Pro residues" evidence="9">
    <location>
        <begin position="1196"/>
        <end position="1209"/>
    </location>
</feature>
<feature type="compositionally biased region" description="Basic and acidic residues" evidence="9">
    <location>
        <begin position="721"/>
        <end position="740"/>
    </location>
</feature>
<feature type="region of interest" description="Disordered" evidence="9">
    <location>
        <begin position="1598"/>
        <end position="1801"/>
    </location>
</feature>
<keyword evidence="1" id="KW-0479">Metal-binding</keyword>
<feature type="domain" description="Zinc finger piccolo-type" evidence="10">
    <location>
        <begin position="1265"/>
        <end position="1323"/>
    </location>
</feature>
<keyword evidence="3" id="KW-0863">Zinc-finger</keyword>
<feature type="compositionally biased region" description="Polar residues" evidence="9">
    <location>
        <begin position="1927"/>
        <end position="1943"/>
    </location>
</feature>
<keyword evidence="2" id="KW-0677">Repeat</keyword>
<proteinExistence type="predicted"/>
<dbReference type="InterPro" id="IPR052098">
    <property type="entry name" value="Presynaptic_Scaffold_Bsn/Pclo"/>
</dbReference>
<organism evidence="11 12">
    <name type="scientific">Knipowitschia caucasica</name>
    <name type="common">Caucasian dwarf goby</name>
    <name type="synonym">Pomatoschistus caucasicus</name>
    <dbReference type="NCBI Taxonomy" id="637954"/>
    <lineage>
        <taxon>Eukaryota</taxon>
        <taxon>Metazoa</taxon>
        <taxon>Chordata</taxon>
        <taxon>Craniata</taxon>
        <taxon>Vertebrata</taxon>
        <taxon>Euteleostomi</taxon>
        <taxon>Actinopterygii</taxon>
        <taxon>Neopterygii</taxon>
        <taxon>Teleostei</taxon>
        <taxon>Neoteleostei</taxon>
        <taxon>Acanthomorphata</taxon>
        <taxon>Gobiaria</taxon>
        <taxon>Gobiiformes</taxon>
        <taxon>Gobioidei</taxon>
        <taxon>Gobiidae</taxon>
        <taxon>Gobiinae</taxon>
        <taxon>Knipowitschia</taxon>
    </lineage>
</organism>
<evidence type="ECO:0000256" key="6">
    <source>
        <dbReference type="ARBA" id="ARBA00023273"/>
    </source>
</evidence>
<feature type="compositionally biased region" description="Polar residues" evidence="9">
    <location>
        <begin position="257"/>
        <end position="286"/>
    </location>
</feature>
<evidence type="ECO:0000313" key="11">
    <source>
        <dbReference type="EMBL" id="CAL1592243.1"/>
    </source>
</evidence>
<feature type="compositionally biased region" description="Basic and acidic residues" evidence="9">
    <location>
        <begin position="1634"/>
        <end position="1655"/>
    </location>
</feature>
<reference evidence="11 12" key="1">
    <citation type="submission" date="2024-04" db="EMBL/GenBank/DDBJ databases">
        <authorList>
            <person name="Waldvogel A.-M."/>
            <person name="Schoenle A."/>
        </authorList>
    </citation>
    <scope>NUCLEOTIDE SEQUENCE [LARGE SCALE GENOMIC DNA]</scope>
</reference>
<feature type="compositionally biased region" description="Basic and acidic residues" evidence="9">
    <location>
        <begin position="2823"/>
        <end position="2844"/>
    </location>
</feature>
<feature type="domain" description="Zinc finger piccolo-type" evidence="10">
    <location>
        <begin position="344"/>
        <end position="399"/>
    </location>
</feature>
<keyword evidence="8" id="KW-0175">Coiled coil</keyword>
<feature type="region of interest" description="Disordered" evidence="9">
    <location>
        <begin position="129"/>
        <end position="342"/>
    </location>
</feature>
<feature type="compositionally biased region" description="Polar residues" evidence="9">
    <location>
        <begin position="405"/>
        <end position="421"/>
    </location>
</feature>
<feature type="region of interest" description="Disordered" evidence="9">
    <location>
        <begin position="2533"/>
        <end position="2606"/>
    </location>
</feature>
<keyword evidence="5" id="KW-0770">Synapse</keyword>
<gene>
    <name evidence="11" type="ORF">KC01_LOCUS21519</name>
</gene>
<accession>A0AAV2KQC0</accession>
<feature type="region of interest" description="Disordered" evidence="9">
    <location>
        <begin position="3357"/>
        <end position="3483"/>
    </location>
</feature>
<feature type="compositionally biased region" description="Pro residues" evidence="9">
    <location>
        <begin position="2540"/>
        <end position="2553"/>
    </location>
</feature>
<feature type="region of interest" description="Disordered" evidence="9">
    <location>
        <begin position="401"/>
        <end position="471"/>
    </location>
</feature>
<feature type="region of interest" description="Disordered" evidence="9">
    <location>
        <begin position="1458"/>
        <end position="1534"/>
    </location>
</feature>
<feature type="region of interest" description="Disordered" evidence="9">
    <location>
        <begin position="3246"/>
        <end position="3284"/>
    </location>
</feature>
<dbReference type="InterPro" id="IPR013083">
    <property type="entry name" value="Znf_RING/FYVE/PHD"/>
</dbReference>
<feature type="compositionally biased region" description="Basic and acidic residues" evidence="9">
    <location>
        <begin position="443"/>
        <end position="456"/>
    </location>
</feature>
<feature type="compositionally biased region" description="Basic and acidic residues" evidence="9">
    <location>
        <begin position="1370"/>
        <end position="1386"/>
    </location>
</feature>
<feature type="compositionally biased region" description="Basic and acidic residues" evidence="9">
    <location>
        <begin position="2180"/>
        <end position="2192"/>
    </location>
</feature>
<feature type="compositionally biased region" description="Polar residues" evidence="9">
    <location>
        <begin position="1516"/>
        <end position="1534"/>
    </location>
</feature>
<feature type="compositionally biased region" description="Polar residues" evidence="9">
    <location>
        <begin position="807"/>
        <end position="816"/>
    </location>
</feature>
<protein>
    <recommendedName>
        <fullName evidence="10">Zinc finger piccolo-type domain-containing protein</fullName>
    </recommendedName>
</protein>
<evidence type="ECO:0000259" key="10">
    <source>
        <dbReference type="Pfam" id="PF05715"/>
    </source>
</evidence>
<feature type="compositionally biased region" description="Low complexity" evidence="9">
    <location>
        <begin position="3184"/>
        <end position="3196"/>
    </location>
</feature>
<feature type="compositionally biased region" description="Low complexity" evidence="9">
    <location>
        <begin position="2678"/>
        <end position="2697"/>
    </location>
</feature>
<feature type="region of interest" description="Disordered" evidence="9">
    <location>
        <begin position="3744"/>
        <end position="3896"/>
    </location>
</feature>
<feature type="compositionally biased region" description="Polar residues" evidence="9">
    <location>
        <begin position="966"/>
        <end position="976"/>
    </location>
</feature>
<feature type="compositionally biased region" description="Polar residues" evidence="9">
    <location>
        <begin position="1390"/>
        <end position="1406"/>
    </location>
</feature>
<feature type="compositionally biased region" description="Polar residues" evidence="9">
    <location>
        <begin position="3576"/>
        <end position="3591"/>
    </location>
</feature>
<dbReference type="PANTHER" id="PTHR14113">
    <property type="entry name" value="PICCOLO/BASSOON"/>
    <property type="match status" value="1"/>
</dbReference>
<feature type="compositionally biased region" description="Low complexity" evidence="9">
    <location>
        <begin position="1248"/>
        <end position="1258"/>
    </location>
</feature>
<dbReference type="Gene3D" id="3.30.40.10">
    <property type="entry name" value="Zinc/RING finger domain, C3HC4 (zinc finger)"/>
    <property type="match status" value="12"/>
</dbReference>
<feature type="compositionally biased region" description="Polar residues" evidence="9">
    <location>
        <begin position="1659"/>
        <end position="1675"/>
    </location>
</feature>
<feature type="coiled-coil region" evidence="8">
    <location>
        <begin position="3979"/>
        <end position="4009"/>
    </location>
</feature>
<feature type="region of interest" description="Disordered" evidence="9">
    <location>
        <begin position="2401"/>
        <end position="2520"/>
    </location>
</feature>
<dbReference type="EMBL" id="OZ035824">
    <property type="protein sequence ID" value="CAL1592243.1"/>
    <property type="molecule type" value="Genomic_DNA"/>
</dbReference>
<feature type="compositionally biased region" description="Polar residues" evidence="9">
    <location>
        <begin position="2591"/>
        <end position="2606"/>
    </location>
</feature>
<feature type="compositionally biased region" description="Basic and acidic residues" evidence="9">
    <location>
        <begin position="2949"/>
        <end position="2965"/>
    </location>
</feature>
<feature type="compositionally biased region" description="Basic and acidic residues" evidence="9">
    <location>
        <begin position="1210"/>
        <end position="1231"/>
    </location>
</feature>
<feature type="domain" description="Zinc finger piccolo-type" evidence="10">
    <location>
        <begin position="2609"/>
        <end position="2667"/>
    </location>
</feature>
<feature type="compositionally biased region" description="Basic and acidic residues" evidence="9">
    <location>
        <begin position="3010"/>
        <end position="3042"/>
    </location>
</feature>
<feature type="domain" description="Zinc finger piccolo-type" evidence="10">
    <location>
        <begin position="1534"/>
        <end position="1592"/>
    </location>
</feature>
<feature type="compositionally biased region" description="Polar residues" evidence="9">
    <location>
        <begin position="621"/>
        <end position="633"/>
    </location>
</feature>
<feature type="region of interest" description="Disordered" evidence="9">
    <location>
        <begin position="3534"/>
        <end position="3688"/>
    </location>
</feature>
<evidence type="ECO:0000256" key="2">
    <source>
        <dbReference type="ARBA" id="ARBA00022737"/>
    </source>
</evidence>
<feature type="compositionally biased region" description="Polar residues" evidence="9">
    <location>
        <begin position="3776"/>
        <end position="3799"/>
    </location>
</feature>
<feature type="compositionally biased region" description="Low complexity" evidence="9">
    <location>
        <begin position="2248"/>
        <end position="2270"/>
    </location>
</feature>
<feature type="compositionally biased region" description="Pro residues" evidence="9">
    <location>
        <begin position="649"/>
        <end position="659"/>
    </location>
</feature>
<feature type="compositionally biased region" description="Basic and acidic residues" evidence="9">
    <location>
        <begin position="2016"/>
        <end position="2037"/>
    </location>
</feature>
<feature type="compositionally biased region" description="Acidic residues" evidence="9">
    <location>
        <begin position="84"/>
        <end position="105"/>
    </location>
</feature>
<dbReference type="GO" id="GO:0048786">
    <property type="term" value="C:presynaptic active zone"/>
    <property type="evidence" value="ECO:0007669"/>
    <property type="project" value="UniProtKB-SubCell"/>
</dbReference>
<keyword evidence="12" id="KW-1185">Reference proteome</keyword>
<dbReference type="GO" id="GO:0043226">
    <property type="term" value="C:organelle"/>
    <property type="evidence" value="ECO:0007669"/>
    <property type="project" value="UniProtKB-ARBA"/>
</dbReference>